<evidence type="ECO:0000313" key="3">
    <source>
        <dbReference type="Proteomes" id="UP000092164"/>
    </source>
</evidence>
<evidence type="ECO:0000256" key="1">
    <source>
        <dbReference type="SAM" id="Coils"/>
    </source>
</evidence>
<keyword evidence="3" id="KW-1185">Reference proteome</keyword>
<organism evidence="2 3">
    <name type="scientific">Maribacter hydrothermalis</name>
    <dbReference type="NCBI Taxonomy" id="1836467"/>
    <lineage>
        <taxon>Bacteria</taxon>
        <taxon>Pseudomonadati</taxon>
        <taxon>Bacteroidota</taxon>
        <taxon>Flavobacteriia</taxon>
        <taxon>Flavobacteriales</taxon>
        <taxon>Flavobacteriaceae</taxon>
        <taxon>Maribacter</taxon>
    </lineage>
</organism>
<dbReference type="AlphaFoldDB" id="A0A1B7Z8B8"/>
<dbReference type="PROSITE" id="PS51257">
    <property type="entry name" value="PROKAR_LIPOPROTEIN"/>
    <property type="match status" value="1"/>
</dbReference>
<dbReference type="KEGG" id="mart:BTR34_17775"/>
<name>A0A1B7Z8B8_9FLAO</name>
<comment type="caution">
    <text evidence="2">The sequence shown here is derived from an EMBL/GenBank/DDBJ whole genome shotgun (WGS) entry which is preliminary data.</text>
</comment>
<proteinExistence type="predicted"/>
<feature type="coiled-coil region" evidence="1">
    <location>
        <begin position="343"/>
        <end position="370"/>
    </location>
</feature>
<accession>A0A1B7Z8B8</accession>
<dbReference type="Proteomes" id="UP000092164">
    <property type="component" value="Unassembled WGS sequence"/>
</dbReference>
<gene>
    <name evidence="2" type="ORF">A9200_04505</name>
</gene>
<dbReference type="OrthoDB" id="1352305at2"/>
<dbReference type="EMBL" id="LZFP01000012">
    <property type="protein sequence ID" value="OBR38932.1"/>
    <property type="molecule type" value="Genomic_DNA"/>
</dbReference>
<keyword evidence="1" id="KW-0175">Coiled coil</keyword>
<evidence type="ECO:0000313" key="2">
    <source>
        <dbReference type="EMBL" id="OBR38932.1"/>
    </source>
</evidence>
<reference evidence="3" key="1">
    <citation type="submission" date="2016-06" db="EMBL/GenBank/DDBJ databases">
        <authorList>
            <person name="Zhan P."/>
        </authorList>
    </citation>
    <scope>NUCLEOTIDE SEQUENCE [LARGE SCALE GENOMIC DNA]</scope>
    <source>
        <strain evidence="3">T28</strain>
    </source>
</reference>
<sequence>MKKLIYYFTLVFFIIACGGSDDNGGVMTDDTPIGMDDDVVSEEGSFDISIESTDISSFQIIELGIPNDIQLSQNTYQASFGSEEITVTLSENNSLSFMVPDIQSGNYNFIIDIGNKKGKLDFKLSQIEDVENVEEFLNQELFNPLNDSRDEANSALENPDILDEERTLIGQGNEFYNVAQQAFENLTSDEKQQLSKLLIANEITFVLDETTGKTSSKSIFDFEALDADAKKLVIAKIKLVAIIGTVTAVLLTPEPVITKVIAVLAGAYGVYKLWDVIRIRERIINRIFIPIENLLESISGKSSSTYSKSQDLNFTNDIPTNFTVNSKGRKIIRDDENHPDARIADAVKEINETDRKHNELKSKIDQLLNVVGSFFGLGDNRIQETSGLPESATEEIITVALENFFVENHPEEIEVSIVALDGNTLQLKFTSQSNEPKQFTANLIYNDGDFRTETALNINLEVDTNTGYWAGRMIMDNRVGLEPCQDDRDNDGELDYDADCGTGGCQSCSRALFGSSWGSSSNIEFTDSEIQSENNFRMRYTIGGSSTSTWISCYTAEINNNEDFNVNINHYAPDDWGIPGGATLQNISFTITEKSNGTMSGTWTGNVRVVNVHCLERCSGTWEVSYVDGIGDFCNRVPSNP</sequence>
<dbReference type="RefSeq" id="WP_068484752.1">
    <property type="nucleotide sequence ID" value="NZ_CP018760.1"/>
</dbReference>
<protein>
    <submittedName>
        <fullName evidence="2">Uncharacterized protein</fullName>
    </submittedName>
</protein>